<dbReference type="Proteomes" id="UP000182344">
    <property type="component" value="Unassembled WGS sequence"/>
</dbReference>
<dbReference type="Pfam" id="PF01850">
    <property type="entry name" value="PIN"/>
    <property type="match status" value="1"/>
</dbReference>
<dbReference type="PANTHER" id="PTHR39664">
    <property type="match status" value="1"/>
</dbReference>
<accession>A0A1J5I207</accession>
<protein>
    <recommendedName>
        <fullName evidence="1">PIN domain-containing protein</fullName>
    </recommendedName>
</protein>
<dbReference type="InterPro" id="IPR029060">
    <property type="entry name" value="PIN-like_dom_sf"/>
</dbReference>
<name>A0A1J5I207_9BACT</name>
<comment type="caution">
    <text evidence="2">The sequence shown here is derived from an EMBL/GenBank/DDBJ whole genome shotgun (WGS) entry which is preliminary data.</text>
</comment>
<dbReference type="STRING" id="1805376.AUK05_02020"/>
<dbReference type="SUPFAM" id="SSF88723">
    <property type="entry name" value="PIN domain-like"/>
    <property type="match status" value="1"/>
</dbReference>
<dbReference type="Gene3D" id="3.40.50.1010">
    <property type="entry name" value="5'-nuclease"/>
    <property type="match status" value="1"/>
</dbReference>
<proteinExistence type="predicted"/>
<dbReference type="AlphaFoldDB" id="A0A1J5I207"/>
<evidence type="ECO:0000259" key="1">
    <source>
        <dbReference type="Pfam" id="PF01850"/>
    </source>
</evidence>
<reference evidence="2 3" key="1">
    <citation type="journal article" date="2016" name="Environ. Microbiol.">
        <title>Genomic resolution of a cold subsurface aquifer community provides metabolic insights for novel microbes adapted to high CO concentrations.</title>
        <authorList>
            <person name="Probst A.J."/>
            <person name="Castelle C.J."/>
            <person name="Singh A."/>
            <person name="Brown C.T."/>
            <person name="Anantharaman K."/>
            <person name="Sharon I."/>
            <person name="Hug L.A."/>
            <person name="Burstein D."/>
            <person name="Emerson J.B."/>
            <person name="Thomas B.C."/>
            <person name="Banfield J.F."/>
        </authorList>
    </citation>
    <scope>NUCLEOTIDE SEQUENCE [LARGE SCALE GENOMIC DNA]</scope>
    <source>
        <strain evidence="2">CG2_30_35_20</strain>
    </source>
</reference>
<dbReference type="PANTHER" id="PTHR39664:SF2">
    <property type="entry name" value="NUCLEIC ACID-BINDING PROTEIN, CONTAINING PIN DOMAIN-RELATED"/>
    <property type="match status" value="1"/>
</dbReference>
<dbReference type="EMBL" id="MNZO01000027">
    <property type="protein sequence ID" value="OIP87167.1"/>
    <property type="molecule type" value="Genomic_DNA"/>
</dbReference>
<dbReference type="InterPro" id="IPR002716">
    <property type="entry name" value="PIN_dom"/>
</dbReference>
<sequence>MKKYIDTNVFLRSIDGDETTVKFITNVLEGEEKYWVQNVVLSELVWILGTSYKYSRKKIVDIVGSLIKANNLVWTGNCDLMLAVDWFEKGLAKYNDCLIVSAMDKGDKIVSYDREFNRFDEIKRIEPKDLIG</sequence>
<gene>
    <name evidence="2" type="ORF">AUK05_02020</name>
</gene>
<feature type="domain" description="PIN" evidence="1">
    <location>
        <begin position="4"/>
        <end position="121"/>
    </location>
</feature>
<organism evidence="2 3">
    <name type="scientific">Candidatus Shapirobacteria bacterium CG2_30_35_20</name>
    <dbReference type="NCBI Taxonomy" id="1805376"/>
    <lineage>
        <taxon>Bacteria</taxon>
        <taxon>Candidatus Shapironibacteriota</taxon>
    </lineage>
</organism>
<evidence type="ECO:0000313" key="2">
    <source>
        <dbReference type="EMBL" id="OIP87167.1"/>
    </source>
</evidence>
<evidence type="ECO:0000313" key="3">
    <source>
        <dbReference type="Proteomes" id="UP000182344"/>
    </source>
</evidence>